<evidence type="ECO:0000313" key="5">
    <source>
        <dbReference type="Proteomes" id="UP000326687"/>
    </source>
</evidence>
<name>A0A066UPY8_9VIBR</name>
<accession>A0A066UPY8</accession>
<reference evidence="3 4" key="1">
    <citation type="submission" date="2014-02" db="EMBL/GenBank/DDBJ databases">
        <title>Vibrio fortis Dalian14 Genome Sequencing.</title>
        <authorList>
            <person name="Wang Y."/>
            <person name="Song L."/>
            <person name="Liu G."/>
            <person name="Ding J."/>
        </authorList>
    </citation>
    <scope>NUCLEOTIDE SEQUENCE [LARGE SCALE GENOMIC DNA]</scope>
    <source>
        <strain evidence="3 4">Dalian14</strain>
    </source>
</reference>
<dbReference type="Proteomes" id="UP000027219">
    <property type="component" value="Unassembled WGS sequence"/>
</dbReference>
<dbReference type="EMBL" id="VXDD01000003">
    <property type="protein sequence ID" value="KAB0301611.1"/>
    <property type="molecule type" value="Genomic_DNA"/>
</dbReference>
<evidence type="ECO:0000313" key="3">
    <source>
        <dbReference type="EMBL" id="KDN26174.1"/>
    </source>
</evidence>
<protein>
    <submittedName>
        <fullName evidence="3">Uncharacterized protein</fullName>
    </submittedName>
</protein>
<proteinExistence type="predicted"/>
<dbReference type="EMBL" id="JFFR01000033">
    <property type="protein sequence ID" value="KDN26174.1"/>
    <property type="molecule type" value="Genomic_DNA"/>
</dbReference>
<reference evidence="2 5" key="2">
    <citation type="submission" date="2019-09" db="EMBL/GenBank/DDBJ databases">
        <title>Vibrio Fortis S7-72.</title>
        <authorList>
            <person name="Das S.K."/>
        </authorList>
    </citation>
    <scope>NUCLEOTIDE SEQUENCE [LARGE SCALE GENOMIC DNA]</scope>
    <source>
        <strain evidence="2 5">S7-72</strain>
    </source>
</reference>
<dbReference type="OrthoDB" id="5887304at2"/>
<dbReference type="Proteomes" id="UP000326687">
    <property type="component" value="Unassembled WGS sequence"/>
</dbReference>
<dbReference type="EMBL" id="VWSE01000002">
    <property type="protein sequence ID" value="KAB0291829.1"/>
    <property type="molecule type" value="Genomic_DNA"/>
</dbReference>
<gene>
    <name evidence="1" type="ORF">F2P58_01375</name>
    <name evidence="2" type="ORF">F2Z80_21380</name>
    <name evidence="3" type="ORF">VFDL14_09755</name>
</gene>
<evidence type="ECO:0000313" key="4">
    <source>
        <dbReference type="Proteomes" id="UP000027219"/>
    </source>
</evidence>
<keyword evidence="4" id="KW-1185">Reference proteome</keyword>
<comment type="caution">
    <text evidence="3">The sequence shown here is derived from an EMBL/GenBank/DDBJ whole genome shotgun (WGS) entry which is preliminary data.</text>
</comment>
<dbReference type="RefSeq" id="WP_032553407.1">
    <property type="nucleotide sequence ID" value="NZ_JBEEAX010000004.1"/>
</dbReference>
<evidence type="ECO:0000313" key="1">
    <source>
        <dbReference type="EMBL" id="KAB0291829.1"/>
    </source>
</evidence>
<sequence length="100" mass="11802">MFAIHREYELKNQQDCHAHIQVNPTGNLEFEILESHEHHNTDFSHLSFEFEEGNIKVLGQDQDGKHCDWQLLLAEKDAKELNHLVVLATEQYETLMRDLF</sequence>
<dbReference type="Proteomes" id="UP000326789">
    <property type="component" value="Unassembled WGS sequence"/>
</dbReference>
<dbReference type="AlphaFoldDB" id="A0A066UPY8"/>
<evidence type="ECO:0000313" key="2">
    <source>
        <dbReference type="EMBL" id="KAB0301611.1"/>
    </source>
</evidence>
<reference evidence="1 6" key="3">
    <citation type="submission" date="2019-09" db="EMBL/GenBank/DDBJ databases">
        <title>Whole genome sequence of Vibrio fortis.</title>
        <authorList>
            <person name="Das S.K."/>
        </authorList>
    </citation>
    <scope>NUCLEOTIDE SEQUENCE [LARGE SCALE GENOMIC DNA]</scope>
    <source>
        <strain evidence="1 6">AN60</strain>
    </source>
</reference>
<organism evidence="3 4">
    <name type="scientific">Vibrio fortis</name>
    <dbReference type="NCBI Taxonomy" id="212667"/>
    <lineage>
        <taxon>Bacteria</taxon>
        <taxon>Pseudomonadati</taxon>
        <taxon>Pseudomonadota</taxon>
        <taxon>Gammaproteobacteria</taxon>
        <taxon>Vibrionales</taxon>
        <taxon>Vibrionaceae</taxon>
        <taxon>Vibrio</taxon>
    </lineage>
</organism>
<evidence type="ECO:0000313" key="6">
    <source>
        <dbReference type="Proteomes" id="UP000326789"/>
    </source>
</evidence>